<evidence type="ECO:0000256" key="3">
    <source>
        <dbReference type="ARBA" id="ARBA00023315"/>
    </source>
</evidence>
<dbReference type="InterPro" id="IPR002123">
    <property type="entry name" value="Plipid/glycerol_acylTrfase"/>
</dbReference>
<dbReference type="Pfam" id="PF01553">
    <property type="entry name" value="Acyltransferase"/>
    <property type="match status" value="1"/>
</dbReference>
<dbReference type="OrthoDB" id="9803035at2"/>
<dbReference type="Proteomes" id="UP000066284">
    <property type="component" value="Chromosome 1"/>
</dbReference>
<gene>
    <name evidence="6" type="ORF">NITINOP_1291</name>
</gene>
<organism evidence="6 7">
    <name type="scientific">Candidatus Nitrospira inopinata</name>
    <dbReference type="NCBI Taxonomy" id="1715989"/>
    <lineage>
        <taxon>Bacteria</taxon>
        <taxon>Pseudomonadati</taxon>
        <taxon>Nitrospirota</taxon>
        <taxon>Nitrospiria</taxon>
        <taxon>Nitrospirales</taxon>
        <taxon>Nitrospiraceae</taxon>
        <taxon>Nitrospira</taxon>
    </lineage>
</organism>
<dbReference type="GO" id="GO:0006654">
    <property type="term" value="P:phosphatidic acid biosynthetic process"/>
    <property type="evidence" value="ECO:0007669"/>
    <property type="project" value="TreeGrafter"/>
</dbReference>
<reference evidence="7" key="1">
    <citation type="submission" date="2015-09" db="EMBL/GenBank/DDBJ databases">
        <authorList>
            <person name="Daims H."/>
        </authorList>
    </citation>
    <scope>NUCLEOTIDE SEQUENCE [LARGE SCALE GENOMIC DNA]</scope>
</reference>
<evidence type="ECO:0000256" key="1">
    <source>
        <dbReference type="ARBA" id="ARBA00005189"/>
    </source>
</evidence>
<dbReference type="PANTHER" id="PTHR10434">
    <property type="entry name" value="1-ACYL-SN-GLYCEROL-3-PHOSPHATE ACYLTRANSFERASE"/>
    <property type="match status" value="1"/>
</dbReference>
<dbReference type="SMART" id="SM00563">
    <property type="entry name" value="PlsC"/>
    <property type="match status" value="1"/>
</dbReference>
<evidence type="ECO:0000313" key="6">
    <source>
        <dbReference type="EMBL" id="CUQ66266.1"/>
    </source>
</evidence>
<evidence type="ECO:0000256" key="4">
    <source>
        <dbReference type="SAM" id="MobiDB-lite"/>
    </source>
</evidence>
<dbReference type="EMBL" id="LN885086">
    <property type="protein sequence ID" value="CUQ66266.1"/>
    <property type="molecule type" value="Genomic_DNA"/>
</dbReference>
<feature type="domain" description="Phospholipid/glycerol acyltransferase" evidence="5">
    <location>
        <begin position="35"/>
        <end position="147"/>
    </location>
</feature>
<name>A0A0S4KSV8_9BACT</name>
<comment type="pathway">
    <text evidence="1">Lipid metabolism.</text>
</comment>
<keyword evidence="7" id="KW-1185">Reference proteome</keyword>
<dbReference type="AlphaFoldDB" id="A0A0S4KSV8"/>
<evidence type="ECO:0000256" key="2">
    <source>
        <dbReference type="ARBA" id="ARBA00022679"/>
    </source>
</evidence>
<accession>A0A0S4KSV8</accession>
<feature type="region of interest" description="Disordered" evidence="4">
    <location>
        <begin position="206"/>
        <end position="231"/>
    </location>
</feature>
<evidence type="ECO:0000313" key="7">
    <source>
        <dbReference type="Proteomes" id="UP000066284"/>
    </source>
</evidence>
<dbReference type="KEGG" id="nio:NITINOP_1291"/>
<dbReference type="EC" id="2.3.-.-" evidence="6"/>
<keyword evidence="2 6" id="KW-0808">Transferase</keyword>
<sequence length="231" mass="25143">MTAIVYGILWVLVRVIGLVWFRYRVEGAVPPSGGLLVAANHASYLDIPLLGCGMTRRAWYLGRSDLFPVPVLNAVLRSLGWIPVRMGRLDREAFGKAIDLIRAGKVVVIFPEGGRSRDGRLRPPKAGIGVIVSKTGCPVVPAYLKGTFEALPTGARWPRRRPVTVRFGAPLRFETDGRKEKGVESKRFYEEVSRTVIERIAALGEVPSPVGKDGLGSDVSESPIAGARNAE</sequence>
<keyword evidence="3 6" id="KW-0012">Acyltransferase</keyword>
<dbReference type="STRING" id="1715989.NITINOP_1291"/>
<dbReference type="GO" id="GO:0003841">
    <property type="term" value="F:1-acylglycerol-3-phosphate O-acyltransferase activity"/>
    <property type="evidence" value="ECO:0007669"/>
    <property type="project" value="TreeGrafter"/>
</dbReference>
<dbReference type="RefSeq" id="WP_062484199.1">
    <property type="nucleotide sequence ID" value="NZ_LN885086.1"/>
</dbReference>
<evidence type="ECO:0000259" key="5">
    <source>
        <dbReference type="SMART" id="SM00563"/>
    </source>
</evidence>
<protein>
    <submittedName>
        <fullName evidence="6">Putative Acyltransferase</fullName>
        <ecNumber evidence="6">2.3.-.-</ecNumber>
    </submittedName>
</protein>
<dbReference type="PANTHER" id="PTHR10434:SF11">
    <property type="entry name" value="1-ACYL-SN-GLYCEROL-3-PHOSPHATE ACYLTRANSFERASE"/>
    <property type="match status" value="1"/>
</dbReference>
<proteinExistence type="predicted"/>
<dbReference type="SUPFAM" id="SSF69593">
    <property type="entry name" value="Glycerol-3-phosphate (1)-acyltransferase"/>
    <property type="match status" value="1"/>
</dbReference>
<dbReference type="CDD" id="cd07989">
    <property type="entry name" value="LPLAT_AGPAT-like"/>
    <property type="match status" value="1"/>
</dbReference>